<proteinExistence type="predicted"/>
<evidence type="ECO:0000313" key="1">
    <source>
        <dbReference type="EMBL" id="MBB6253008.1"/>
    </source>
</evidence>
<protein>
    <submittedName>
        <fullName evidence="1">Uncharacterized protein</fullName>
    </submittedName>
</protein>
<comment type="caution">
    <text evidence="1">The sequence shown here is derived from an EMBL/GenBank/DDBJ whole genome shotgun (WGS) entry which is preliminary data.</text>
</comment>
<gene>
    <name evidence="1" type="ORF">FHS74_003577</name>
</gene>
<name>A0A7X0AZI8_9PROT</name>
<dbReference type="AlphaFoldDB" id="A0A7X0AZI8"/>
<sequence>MTAPTINHFYVTAVNGSRKHFVAGPYPDHATALDRVEAVRAHADEKDPRAWFMAWGTAGASAIIKTPLGAF</sequence>
<organism evidence="1 2">
    <name type="scientific">Nitrospirillum iridis</name>
    <dbReference type="NCBI Taxonomy" id="765888"/>
    <lineage>
        <taxon>Bacteria</taxon>
        <taxon>Pseudomonadati</taxon>
        <taxon>Pseudomonadota</taxon>
        <taxon>Alphaproteobacteria</taxon>
        <taxon>Rhodospirillales</taxon>
        <taxon>Azospirillaceae</taxon>
        <taxon>Nitrospirillum</taxon>
    </lineage>
</organism>
<keyword evidence="2" id="KW-1185">Reference proteome</keyword>
<dbReference type="Proteomes" id="UP000539175">
    <property type="component" value="Unassembled WGS sequence"/>
</dbReference>
<evidence type="ECO:0000313" key="2">
    <source>
        <dbReference type="Proteomes" id="UP000539175"/>
    </source>
</evidence>
<dbReference type="EMBL" id="JACIIZ010000010">
    <property type="protein sequence ID" value="MBB6253008.1"/>
    <property type="molecule type" value="Genomic_DNA"/>
</dbReference>
<dbReference type="RefSeq" id="WP_184802999.1">
    <property type="nucleotide sequence ID" value="NZ_JACIIZ010000010.1"/>
</dbReference>
<accession>A0A7X0AZI8</accession>
<reference evidence="1 2" key="1">
    <citation type="submission" date="2020-08" db="EMBL/GenBank/DDBJ databases">
        <title>Genomic Encyclopedia of Type Strains, Phase IV (KMG-IV): sequencing the most valuable type-strain genomes for metagenomic binning, comparative biology and taxonomic classification.</title>
        <authorList>
            <person name="Goeker M."/>
        </authorList>
    </citation>
    <scope>NUCLEOTIDE SEQUENCE [LARGE SCALE GENOMIC DNA]</scope>
    <source>
        <strain evidence="1 2">DSM 22198</strain>
    </source>
</reference>